<evidence type="ECO:0000256" key="6">
    <source>
        <dbReference type="ARBA" id="ARBA00022989"/>
    </source>
</evidence>
<dbReference type="PANTHER" id="PTHR35334:SF2">
    <property type="entry name" value="SERINE TRANSPORTER SDAC"/>
    <property type="match status" value="1"/>
</dbReference>
<evidence type="ECO:0000313" key="9">
    <source>
        <dbReference type="EMBL" id="TQL57778.1"/>
    </source>
</evidence>
<comment type="subcellular location">
    <subcellularLocation>
        <location evidence="1">Cell inner membrane</location>
        <topology evidence="1">Multi-pass membrane protein</topology>
    </subcellularLocation>
</comment>
<gene>
    <name evidence="9" type="ORF">FB460_1620</name>
</gene>
<evidence type="ECO:0000256" key="3">
    <source>
        <dbReference type="ARBA" id="ARBA00022475"/>
    </source>
</evidence>
<keyword evidence="4" id="KW-0997">Cell inner membrane</keyword>
<feature type="transmembrane region" description="Helical" evidence="8">
    <location>
        <begin position="21"/>
        <end position="42"/>
    </location>
</feature>
<dbReference type="Proteomes" id="UP000316196">
    <property type="component" value="Unassembled WGS sequence"/>
</dbReference>
<dbReference type="GO" id="GO:0005886">
    <property type="term" value="C:plasma membrane"/>
    <property type="evidence" value="ECO:0007669"/>
    <property type="project" value="UniProtKB-SubCell"/>
</dbReference>
<feature type="transmembrane region" description="Helical" evidence="8">
    <location>
        <begin position="99"/>
        <end position="119"/>
    </location>
</feature>
<keyword evidence="7 8" id="KW-0472">Membrane</keyword>
<sequence>MTEDSVASASKVKSSNPRIVNLSWAVSLFGTAVGAGILFLPINAGASGVWPLLIVTLLIAPMTYFSHRALARFVCKSPRQGEDITVVAEDYFGTGVGRAITWLYFLAIYPIVLIYGVGITNTVESLLENQIGVAAPPRWILSGVLIGLMMLVMILGETLMLIVTQALVYPLILALFGISLYLIPSWDLSGLQGDTSFSPGGFLLAVWLIIPVLVFAFNHSPAISQFSLAMQRQHGERSAQEASKTLIITTGLLVVFTMFFVWSCVLALGMDGLSDAREANIPVLSHLANVFDAPVISYMGPAIAIAAIFSSFFGHYLGAAEGAAGIARGLMPEKAEKWGPKRLAAGVAVFMFLTTWGVAVVNPSILGLIESLSGPVIASILYIMPMIAIYKVEALKPFRKAYSNYFVIVMGVIAIGGIFLGFFN</sequence>
<evidence type="ECO:0000256" key="7">
    <source>
        <dbReference type="ARBA" id="ARBA00023136"/>
    </source>
</evidence>
<evidence type="ECO:0000256" key="4">
    <source>
        <dbReference type="ARBA" id="ARBA00022519"/>
    </source>
</evidence>
<feature type="transmembrane region" description="Helical" evidence="8">
    <location>
        <begin position="139"/>
        <end position="159"/>
    </location>
</feature>
<evidence type="ECO:0000256" key="5">
    <source>
        <dbReference type="ARBA" id="ARBA00022692"/>
    </source>
</evidence>
<dbReference type="InterPro" id="IPR018227">
    <property type="entry name" value="Amino_acid_transport_2"/>
</dbReference>
<dbReference type="AlphaFoldDB" id="A0A542ZBP8"/>
<name>A0A542ZBP8_9ACTN</name>
<proteinExistence type="predicted"/>
<dbReference type="EMBL" id="VFOR01000002">
    <property type="protein sequence ID" value="TQL57778.1"/>
    <property type="molecule type" value="Genomic_DNA"/>
</dbReference>
<feature type="transmembrane region" description="Helical" evidence="8">
    <location>
        <begin position="48"/>
        <end position="66"/>
    </location>
</feature>
<dbReference type="GO" id="GO:0003333">
    <property type="term" value="P:amino acid transmembrane transport"/>
    <property type="evidence" value="ECO:0007669"/>
    <property type="project" value="InterPro"/>
</dbReference>
<keyword evidence="3" id="KW-1003">Cell membrane</keyword>
<protein>
    <submittedName>
        <fullName evidence="9">Serine transporter</fullName>
    </submittedName>
</protein>
<feature type="transmembrane region" description="Helical" evidence="8">
    <location>
        <begin position="204"/>
        <end position="224"/>
    </location>
</feature>
<keyword evidence="10" id="KW-1185">Reference proteome</keyword>
<evidence type="ECO:0000256" key="8">
    <source>
        <dbReference type="SAM" id="Phobius"/>
    </source>
</evidence>
<dbReference type="PANTHER" id="PTHR35334">
    <property type="entry name" value="SERINE TRANSPORTER"/>
    <property type="match status" value="1"/>
</dbReference>
<organism evidence="9 10">
    <name type="scientific">Propioniferax innocua</name>
    <dbReference type="NCBI Taxonomy" id="1753"/>
    <lineage>
        <taxon>Bacteria</taxon>
        <taxon>Bacillati</taxon>
        <taxon>Actinomycetota</taxon>
        <taxon>Actinomycetes</taxon>
        <taxon>Propionibacteriales</taxon>
        <taxon>Propionibacteriaceae</taxon>
        <taxon>Propioniferax</taxon>
    </lineage>
</organism>
<comment type="caution">
    <text evidence="9">The sequence shown here is derived from an EMBL/GenBank/DDBJ whole genome shotgun (WGS) entry which is preliminary data.</text>
</comment>
<feature type="transmembrane region" description="Helical" evidence="8">
    <location>
        <begin position="295"/>
        <end position="318"/>
    </location>
</feature>
<feature type="transmembrane region" description="Helical" evidence="8">
    <location>
        <begin position="372"/>
        <end position="390"/>
    </location>
</feature>
<reference evidence="9 10" key="1">
    <citation type="submission" date="2019-06" db="EMBL/GenBank/DDBJ databases">
        <title>Sequencing the genomes of 1000 actinobacteria strains.</title>
        <authorList>
            <person name="Klenk H.-P."/>
        </authorList>
    </citation>
    <scope>NUCLEOTIDE SEQUENCE [LARGE SCALE GENOMIC DNA]</scope>
    <source>
        <strain evidence="9 10">DSM 8251</strain>
    </source>
</reference>
<keyword evidence="2" id="KW-0813">Transport</keyword>
<accession>A0A542ZBP8</accession>
<feature type="transmembrane region" description="Helical" evidence="8">
    <location>
        <begin position="343"/>
        <end position="366"/>
    </location>
</feature>
<evidence type="ECO:0000256" key="1">
    <source>
        <dbReference type="ARBA" id="ARBA00004429"/>
    </source>
</evidence>
<evidence type="ECO:0000256" key="2">
    <source>
        <dbReference type="ARBA" id="ARBA00022448"/>
    </source>
</evidence>
<evidence type="ECO:0000313" key="10">
    <source>
        <dbReference type="Proteomes" id="UP000316196"/>
    </source>
</evidence>
<keyword evidence="5 8" id="KW-0812">Transmembrane</keyword>
<feature type="transmembrane region" description="Helical" evidence="8">
    <location>
        <begin position="166"/>
        <end position="184"/>
    </location>
</feature>
<feature type="transmembrane region" description="Helical" evidence="8">
    <location>
        <begin position="402"/>
        <end position="423"/>
    </location>
</feature>
<keyword evidence="6 8" id="KW-1133">Transmembrane helix</keyword>
<dbReference type="OrthoDB" id="1627372at2"/>
<dbReference type="Gene3D" id="1.20.1740.10">
    <property type="entry name" value="Amino acid/polyamine transporter I"/>
    <property type="match status" value="1"/>
</dbReference>
<feature type="transmembrane region" description="Helical" evidence="8">
    <location>
        <begin position="245"/>
        <end position="268"/>
    </location>
</feature>
<dbReference type="RefSeq" id="WP_142093612.1">
    <property type="nucleotide sequence ID" value="NZ_BAAAMD010000004.1"/>
</dbReference>